<dbReference type="Pfam" id="PF08069">
    <property type="entry name" value="Ribosomal_S13_N"/>
    <property type="match status" value="1"/>
</dbReference>
<dbReference type="Proteomes" id="UP000694386">
    <property type="component" value="Unplaced"/>
</dbReference>
<evidence type="ECO:0000256" key="1">
    <source>
        <dbReference type="ARBA" id="ARBA00008434"/>
    </source>
</evidence>
<dbReference type="GO" id="GO:0070181">
    <property type="term" value="F:small ribosomal subunit rRNA binding"/>
    <property type="evidence" value="ECO:0007669"/>
    <property type="project" value="TreeGrafter"/>
</dbReference>
<keyword evidence="3" id="KW-0687">Ribonucleoprotein</keyword>
<evidence type="ECO:0000256" key="3">
    <source>
        <dbReference type="ARBA" id="ARBA00023274"/>
    </source>
</evidence>
<dbReference type="Gene3D" id="1.10.287.10">
    <property type="entry name" value="S15/NS1, RNA-binding"/>
    <property type="match status" value="1"/>
</dbReference>
<dbReference type="OMA" id="CMHAPGR"/>
<sequence>MDCMHAPGRGLSQLVLPYHCSVPTLLKLTSDDVKKKIYKQAKRGLTPSQTVVILRDSHGVAQVRFVTDNKILRIPKSKGLTPDLPEDLYHLIKKAVHLERNRKDKDRAEFTNWLWHKFSCVHKQ</sequence>
<dbReference type="GO" id="GO:0003735">
    <property type="term" value="F:structural constituent of ribosome"/>
    <property type="evidence" value="ECO:0007669"/>
    <property type="project" value="InterPro"/>
</dbReference>
<dbReference type="SMART" id="SM01386">
    <property type="entry name" value="Ribosomal_S13_N"/>
    <property type="match status" value="1"/>
</dbReference>
<dbReference type="GO" id="GO:0005730">
    <property type="term" value="C:nucleolus"/>
    <property type="evidence" value="ECO:0007669"/>
    <property type="project" value="TreeGrafter"/>
</dbReference>
<evidence type="ECO:0000256" key="2">
    <source>
        <dbReference type="ARBA" id="ARBA00022980"/>
    </source>
</evidence>
<dbReference type="InterPro" id="IPR012606">
    <property type="entry name" value="Ribosomal_uS15_N"/>
</dbReference>
<feature type="domain" description="Small ribosomal subunit protein uS15 N-terminal" evidence="8">
    <location>
        <begin position="1"/>
        <end position="60"/>
    </location>
</feature>
<evidence type="ECO:0000256" key="7">
    <source>
        <dbReference type="ARBA" id="ARBA00046547"/>
    </source>
</evidence>
<name>A0A8C2LKL4_CRIGR</name>
<dbReference type="Gene3D" id="4.10.860.130">
    <property type="match status" value="1"/>
</dbReference>
<proteinExistence type="inferred from homology"/>
<evidence type="ECO:0000256" key="5">
    <source>
        <dbReference type="ARBA" id="ARBA00035470"/>
    </source>
</evidence>
<dbReference type="PANTHER" id="PTHR11885:SF20">
    <property type="entry name" value="SMALL RIBOSOMAL SUBUNIT PROTEIN US15"/>
    <property type="match status" value="1"/>
</dbReference>
<reference evidence="9" key="1">
    <citation type="submission" date="2025-08" db="UniProtKB">
        <authorList>
            <consortium name="Ensembl"/>
        </authorList>
    </citation>
    <scope>IDENTIFICATION</scope>
</reference>
<dbReference type="GO" id="GO:0006412">
    <property type="term" value="P:translation"/>
    <property type="evidence" value="ECO:0007669"/>
    <property type="project" value="InterPro"/>
</dbReference>
<comment type="similarity">
    <text evidence="1">Belongs to the universal ribosomal protein uS15 family.</text>
</comment>
<dbReference type="PANTHER" id="PTHR11885">
    <property type="entry name" value="RIBOSOMAL PROTEIN S15P/S13E"/>
    <property type="match status" value="1"/>
</dbReference>
<evidence type="ECO:0000256" key="6">
    <source>
        <dbReference type="ARBA" id="ARBA00045441"/>
    </source>
</evidence>
<evidence type="ECO:0000256" key="4">
    <source>
        <dbReference type="ARBA" id="ARBA00035165"/>
    </source>
</evidence>
<evidence type="ECO:0000313" key="10">
    <source>
        <dbReference type="Proteomes" id="UP000694386"/>
    </source>
</evidence>
<protein>
    <recommendedName>
        <fullName evidence="4">Small ribosomal subunit protein uS15</fullName>
    </recommendedName>
    <alternativeName>
        <fullName evidence="5">40S ribosomal protein S13</fullName>
    </alternativeName>
</protein>
<accession>A0A8C2LKL4</accession>
<dbReference type="InterPro" id="IPR023029">
    <property type="entry name" value="Ribosomal_uS15_arc_euk"/>
</dbReference>
<dbReference type="Ensembl" id="ENSCGRT00001008706.1">
    <property type="protein sequence ID" value="ENSCGRP00001005635.1"/>
    <property type="gene ID" value="ENSCGRG00001007444.1"/>
</dbReference>
<comment type="subunit">
    <text evidence="7">Component of the small ribosomal subunit. Part of the small subunit (SSU) processome, composed of more than 70 proteins and the RNA chaperone small nucleolar RNA (snoRNA) U3.</text>
</comment>
<dbReference type="GO" id="GO:0022627">
    <property type="term" value="C:cytosolic small ribosomal subunit"/>
    <property type="evidence" value="ECO:0007669"/>
    <property type="project" value="TreeGrafter"/>
</dbReference>
<reference evidence="9" key="2">
    <citation type="submission" date="2025-09" db="UniProtKB">
        <authorList>
            <consortium name="Ensembl"/>
        </authorList>
    </citation>
    <scope>IDENTIFICATION</scope>
</reference>
<organism evidence="9 10">
    <name type="scientific">Cricetulus griseus</name>
    <name type="common">Chinese hamster</name>
    <name type="synonym">Cricetulus barabensis griseus</name>
    <dbReference type="NCBI Taxonomy" id="10029"/>
    <lineage>
        <taxon>Eukaryota</taxon>
        <taxon>Metazoa</taxon>
        <taxon>Chordata</taxon>
        <taxon>Craniata</taxon>
        <taxon>Vertebrata</taxon>
        <taxon>Euteleostomi</taxon>
        <taxon>Mammalia</taxon>
        <taxon>Eutheria</taxon>
        <taxon>Euarchontoglires</taxon>
        <taxon>Glires</taxon>
        <taxon>Rodentia</taxon>
        <taxon>Myomorpha</taxon>
        <taxon>Muroidea</taxon>
        <taxon>Cricetidae</taxon>
        <taxon>Cricetinae</taxon>
        <taxon>Cricetulus</taxon>
    </lineage>
</organism>
<dbReference type="FunFam" id="4.10.860.130:FF:000001">
    <property type="entry name" value="40S ribosomal protein S13"/>
    <property type="match status" value="1"/>
</dbReference>
<comment type="function">
    <text evidence="6">Component of the small ribosomal subunit. The ribosome is a large ribonucleoprotein complex responsible for the synthesis of proteins in the cell. Part of the small subunit (SSU) processome, first precursor of the small eukaryotic ribosomal subunit. During the assembly of the SSU processome in the nucleolus, many ribosome biogenesis factors, an RNA chaperone and ribosomal proteins associate with the nascent pre-rRNA and work in concert to generate RNA folding, modifications, rearrangements and cleavage as well as targeted degradation of pre-ribosomal RNA by the RNA exosome.</text>
</comment>
<evidence type="ECO:0000313" key="9">
    <source>
        <dbReference type="Ensembl" id="ENSCGRP00001005635.1"/>
    </source>
</evidence>
<dbReference type="AlphaFoldDB" id="A0A8C2LKL4"/>
<keyword evidence="2" id="KW-0689">Ribosomal protein</keyword>
<evidence type="ECO:0000259" key="8">
    <source>
        <dbReference type="SMART" id="SM01386"/>
    </source>
</evidence>